<dbReference type="InterPro" id="IPR032704">
    <property type="entry name" value="Cms1"/>
</dbReference>
<evidence type="ECO:0008006" key="4">
    <source>
        <dbReference type="Google" id="ProtNLM"/>
    </source>
</evidence>
<feature type="region of interest" description="Disordered" evidence="1">
    <location>
        <begin position="60"/>
        <end position="94"/>
    </location>
</feature>
<evidence type="ECO:0000256" key="1">
    <source>
        <dbReference type="SAM" id="MobiDB-lite"/>
    </source>
</evidence>
<gene>
    <name evidence="2" type="ORF">A1O9_06600</name>
</gene>
<proteinExistence type="predicted"/>
<keyword evidence="3" id="KW-1185">Reference proteome</keyword>
<sequence>MARTKRYARKLTGSLKRRRDEEDLDERSLKKASLSQRLLEEQSDDEVPVGRPAFFADQFAKAIQNRGPSGRSPEDKDDAKHESTKKTGQTQRARTEYDEAIALMNPSLLADHFAKSIQKQFPDSSSLEREDLHLPTKAFRDTSGFDEAHIAPNLSSFLEAATENGKDALTHCEKGAGPHTLIITSSGIRTADLARELRVFNSTGCQVAKLIAKHMKLKANVEHMKNNRVGIAISTPMRLRDLVDAGALKLEHVKRIVVDGSYKDEKKRRIFEMNELFRPLVELLSRAELKQRYGTTNPVEIMVF</sequence>
<name>A0A072PEW3_9EURO</name>
<organism evidence="2 3">
    <name type="scientific">Exophiala aquamarina CBS 119918</name>
    <dbReference type="NCBI Taxonomy" id="1182545"/>
    <lineage>
        <taxon>Eukaryota</taxon>
        <taxon>Fungi</taxon>
        <taxon>Dikarya</taxon>
        <taxon>Ascomycota</taxon>
        <taxon>Pezizomycotina</taxon>
        <taxon>Eurotiomycetes</taxon>
        <taxon>Chaetothyriomycetidae</taxon>
        <taxon>Chaetothyriales</taxon>
        <taxon>Herpotrichiellaceae</taxon>
        <taxon>Exophiala</taxon>
    </lineage>
</organism>
<evidence type="ECO:0000313" key="3">
    <source>
        <dbReference type="Proteomes" id="UP000027920"/>
    </source>
</evidence>
<reference evidence="2 3" key="1">
    <citation type="submission" date="2013-03" db="EMBL/GenBank/DDBJ databases">
        <title>The Genome Sequence of Exophiala aquamarina CBS 119918.</title>
        <authorList>
            <consortium name="The Broad Institute Genomics Platform"/>
            <person name="Cuomo C."/>
            <person name="de Hoog S."/>
            <person name="Gorbushina A."/>
            <person name="Walker B."/>
            <person name="Young S.K."/>
            <person name="Zeng Q."/>
            <person name="Gargeya S."/>
            <person name="Fitzgerald M."/>
            <person name="Haas B."/>
            <person name="Abouelleil A."/>
            <person name="Allen A.W."/>
            <person name="Alvarado L."/>
            <person name="Arachchi H.M."/>
            <person name="Berlin A.M."/>
            <person name="Chapman S.B."/>
            <person name="Gainer-Dewar J."/>
            <person name="Goldberg J."/>
            <person name="Griggs A."/>
            <person name="Gujja S."/>
            <person name="Hansen M."/>
            <person name="Howarth C."/>
            <person name="Imamovic A."/>
            <person name="Ireland A."/>
            <person name="Larimer J."/>
            <person name="McCowan C."/>
            <person name="Murphy C."/>
            <person name="Pearson M."/>
            <person name="Poon T.W."/>
            <person name="Priest M."/>
            <person name="Roberts A."/>
            <person name="Saif S."/>
            <person name="Shea T."/>
            <person name="Sisk P."/>
            <person name="Sykes S."/>
            <person name="Wortman J."/>
            <person name="Nusbaum C."/>
            <person name="Birren B."/>
        </authorList>
    </citation>
    <scope>NUCLEOTIDE SEQUENCE [LARGE SCALE GENOMIC DNA]</scope>
    <source>
        <strain evidence="2 3">CBS 119918</strain>
    </source>
</reference>
<dbReference type="EMBL" id="AMGV01000004">
    <property type="protein sequence ID" value="KEF58674.1"/>
    <property type="molecule type" value="Genomic_DNA"/>
</dbReference>
<dbReference type="GO" id="GO:0005634">
    <property type="term" value="C:nucleus"/>
    <property type="evidence" value="ECO:0007669"/>
    <property type="project" value="TreeGrafter"/>
</dbReference>
<dbReference type="HOGENOM" id="CLU_057568_0_1_1"/>
<feature type="compositionally biased region" description="Basic and acidic residues" evidence="1">
    <location>
        <begin position="18"/>
        <end position="28"/>
    </location>
</feature>
<dbReference type="OrthoDB" id="1929311at2759"/>
<protein>
    <recommendedName>
        <fullName evidence="4">Protein CMS1</fullName>
    </recommendedName>
</protein>
<dbReference type="SUPFAM" id="SSF52540">
    <property type="entry name" value="P-loop containing nucleoside triphosphate hydrolases"/>
    <property type="match status" value="1"/>
</dbReference>
<dbReference type="InterPro" id="IPR027417">
    <property type="entry name" value="P-loop_NTPase"/>
</dbReference>
<dbReference type="RefSeq" id="XP_013261264.1">
    <property type="nucleotide sequence ID" value="XM_013405810.1"/>
</dbReference>
<evidence type="ECO:0000313" key="2">
    <source>
        <dbReference type="EMBL" id="KEF58674.1"/>
    </source>
</evidence>
<dbReference type="PANTHER" id="PTHR24030:SF0">
    <property type="entry name" value="PROTEIN CMSS1"/>
    <property type="match status" value="1"/>
</dbReference>
<feature type="compositionally biased region" description="Basic and acidic residues" evidence="1">
    <location>
        <begin position="72"/>
        <end position="85"/>
    </location>
</feature>
<dbReference type="GeneID" id="25281517"/>
<dbReference type="Gene3D" id="3.40.50.300">
    <property type="entry name" value="P-loop containing nucleotide triphosphate hydrolases"/>
    <property type="match status" value="1"/>
</dbReference>
<dbReference type="PANTHER" id="PTHR24030">
    <property type="entry name" value="PROTEIN CMSS1"/>
    <property type="match status" value="1"/>
</dbReference>
<dbReference type="GO" id="GO:0030686">
    <property type="term" value="C:90S preribosome"/>
    <property type="evidence" value="ECO:0007669"/>
    <property type="project" value="TreeGrafter"/>
</dbReference>
<dbReference type="Proteomes" id="UP000027920">
    <property type="component" value="Unassembled WGS sequence"/>
</dbReference>
<dbReference type="AlphaFoldDB" id="A0A072PEW3"/>
<dbReference type="STRING" id="1182545.A0A072PEW3"/>
<feature type="region of interest" description="Disordered" evidence="1">
    <location>
        <begin position="1"/>
        <end position="28"/>
    </location>
</feature>
<dbReference type="VEuPathDB" id="FungiDB:A1O9_06600"/>
<comment type="caution">
    <text evidence="2">The sequence shown here is derived from an EMBL/GenBank/DDBJ whole genome shotgun (WGS) entry which is preliminary data.</text>
</comment>
<accession>A0A072PEW3</accession>
<dbReference type="Pfam" id="PF14617">
    <property type="entry name" value="CMS1"/>
    <property type="match status" value="1"/>
</dbReference>